<sequence length="179" mass="21041">MRLNLMPLLDIRMIKDDELHLKDLYPPNGYIILKSNKGNEMTSRLPRTYQEIISNNFLREVKNKHNNLKALLTKTGDKFIRFELTQKTKNTAKNICVTIKNIQNNSSKIFISPLFALAEKESVKIPIFITNDFLGEKLYIIFNYEDIEGRSYLQHPSCNLSKLLGCQFHKYLDFYYLLQ</sequence>
<dbReference type="AlphaFoldDB" id="A0A511ZR65"/>
<comment type="caution">
    <text evidence="1">The sequence shown here is derived from an EMBL/GenBank/DDBJ whole genome shotgun (WGS) entry which is preliminary data.</text>
</comment>
<organism evidence="1 2">
    <name type="scientific">Oceanobacillus sojae</name>
    <dbReference type="NCBI Taxonomy" id="582851"/>
    <lineage>
        <taxon>Bacteria</taxon>
        <taxon>Bacillati</taxon>
        <taxon>Bacillota</taxon>
        <taxon>Bacilli</taxon>
        <taxon>Bacillales</taxon>
        <taxon>Bacillaceae</taxon>
        <taxon>Oceanobacillus</taxon>
    </lineage>
</organism>
<keyword evidence="2" id="KW-1185">Reference proteome</keyword>
<gene>
    <name evidence="1" type="ORF">OSO01_46820</name>
</gene>
<evidence type="ECO:0000313" key="1">
    <source>
        <dbReference type="EMBL" id="GEN89943.1"/>
    </source>
</evidence>
<protein>
    <submittedName>
        <fullName evidence="1">Uncharacterized protein</fullName>
    </submittedName>
</protein>
<proteinExistence type="predicted"/>
<name>A0A511ZR65_9BACI</name>
<accession>A0A511ZR65</accession>
<dbReference type="EMBL" id="BJYM01000037">
    <property type="protein sequence ID" value="GEN89943.1"/>
    <property type="molecule type" value="Genomic_DNA"/>
</dbReference>
<dbReference type="Proteomes" id="UP000321558">
    <property type="component" value="Unassembled WGS sequence"/>
</dbReference>
<evidence type="ECO:0000313" key="2">
    <source>
        <dbReference type="Proteomes" id="UP000321558"/>
    </source>
</evidence>
<reference evidence="1 2" key="1">
    <citation type="submission" date="2019-07" db="EMBL/GenBank/DDBJ databases">
        <title>Whole genome shotgun sequence of Oceanobacillus sojae NBRC 105379.</title>
        <authorList>
            <person name="Hosoyama A."/>
            <person name="Uohara A."/>
            <person name="Ohji S."/>
            <person name="Ichikawa N."/>
        </authorList>
    </citation>
    <scope>NUCLEOTIDE SEQUENCE [LARGE SCALE GENOMIC DNA]</scope>
    <source>
        <strain evidence="1 2">NBRC 105379</strain>
    </source>
</reference>